<accession>A0AAU4K1A0</accession>
<feature type="signal peptide" evidence="2">
    <location>
        <begin position="1"/>
        <end position="21"/>
    </location>
</feature>
<dbReference type="EMBL" id="CP108021">
    <property type="protein sequence ID" value="WUM19756.1"/>
    <property type="molecule type" value="Genomic_DNA"/>
</dbReference>
<dbReference type="RefSeq" id="WP_328857208.1">
    <property type="nucleotide sequence ID" value="NZ_CP108021.1"/>
</dbReference>
<dbReference type="AlphaFoldDB" id="A0AAU4K1A0"/>
<keyword evidence="4" id="KW-1185">Reference proteome</keyword>
<reference evidence="3 4" key="1">
    <citation type="submission" date="2022-10" db="EMBL/GenBank/DDBJ databases">
        <title>The complete genomes of actinobacterial strains from the NBC collection.</title>
        <authorList>
            <person name="Joergensen T.S."/>
            <person name="Alvarez Arevalo M."/>
            <person name="Sterndorff E.B."/>
            <person name="Faurdal D."/>
            <person name="Vuksanovic O."/>
            <person name="Mourched A.-S."/>
            <person name="Charusanti P."/>
            <person name="Shaw S."/>
            <person name="Blin K."/>
            <person name="Weber T."/>
        </authorList>
    </citation>
    <scope>NUCLEOTIDE SEQUENCE [LARGE SCALE GENOMIC DNA]</scope>
    <source>
        <strain evidence="3 4">NBC_00319</strain>
    </source>
</reference>
<feature type="region of interest" description="Disordered" evidence="1">
    <location>
        <begin position="60"/>
        <end position="82"/>
    </location>
</feature>
<proteinExistence type="predicted"/>
<dbReference type="Proteomes" id="UP001432128">
    <property type="component" value="Chromosome"/>
</dbReference>
<evidence type="ECO:0000313" key="4">
    <source>
        <dbReference type="Proteomes" id="UP001432128"/>
    </source>
</evidence>
<name>A0AAU4K1A0_9NOCA</name>
<gene>
    <name evidence="3" type="ORF">OG579_18990</name>
</gene>
<evidence type="ECO:0000256" key="2">
    <source>
        <dbReference type="SAM" id="SignalP"/>
    </source>
</evidence>
<keyword evidence="2" id="KW-0732">Signal</keyword>
<dbReference type="PROSITE" id="PS51257">
    <property type="entry name" value="PROKAR_LIPOPROTEIN"/>
    <property type="match status" value="1"/>
</dbReference>
<feature type="chain" id="PRO_5043962920" description="LppA-like lipoprotein" evidence="2">
    <location>
        <begin position="22"/>
        <end position="175"/>
    </location>
</feature>
<protein>
    <recommendedName>
        <fullName evidence="5">LppA-like lipoprotein</fullName>
    </recommendedName>
</protein>
<dbReference type="KEGG" id="whr:OG579_18990"/>
<sequence>MTLWRSIASLVVCLGTLTACTDEGNSPMVTNDEAHQQIITRFQELADGLSWPGATLTVELPGLPDSEQTPNPAPCNGNDDDPDQPYRWQFAMWVLLPADTDAARARTATADALTAAGWTVTSSGRGVIDGTGFDGYTVNVLANPDTVPVSISSPCFPKTQLDRTMQWPRTITGQP</sequence>
<evidence type="ECO:0008006" key="5">
    <source>
        <dbReference type="Google" id="ProtNLM"/>
    </source>
</evidence>
<evidence type="ECO:0000256" key="1">
    <source>
        <dbReference type="SAM" id="MobiDB-lite"/>
    </source>
</evidence>
<evidence type="ECO:0000313" key="3">
    <source>
        <dbReference type="EMBL" id="WUM19756.1"/>
    </source>
</evidence>
<organism evidence="3 4">
    <name type="scientific">Williamsia herbipolensis</name>
    <dbReference type="NCBI Taxonomy" id="1603258"/>
    <lineage>
        <taxon>Bacteria</taxon>
        <taxon>Bacillati</taxon>
        <taxon>Actinomycetota</taxon>
        <taxon>Actinomycetes</taxon>
        <taxon>Mycobacteriales</taxon>
        <taxon>Nocardiaceae</taxon>
        <taxon>Williamsia</taxon>
    </lineage>
</organism>